<gene>
    <name evidence="3" type="ORF">JKP88DRAFT_246267</name>
</gene>
<feature type="domain" description="LRRK2 ARM repeat" evidence="2">
    <location>
        <begin position="164"/>
        <end position="386"/>
    </location>
</feature>
<dbReference type="InterPro" id="IPR056597">
    <property type="entry name" value="ARM_LRRK2"/>
</dbReference>
<dbReference type="Gene3D" id="1.25.10.10">
    <property type="entry name" value="Leucine-rich Repeat Variant"/>
    <property type="match status" value="1"/>
</dbReference>
<comment type="caution">
    <text evidence="3">The sequence shown here is derived from an EMBL/GenBank/DDBJ whole genome shotgun (WGS) entry which is preliminary data.</text>
</comment>
<dbReference type="PANTHER" id="PTHR22895:SF0">
    <property type="entry name" value="ARMADILLO REPEAT-CONTAINING PROTEIN 6"/>
    <property type="match status" value="1"/>
</dbReference>
<dbReference type="InterPro" id="IPR016024">
    <property type="entry name" value="ARM-type_fold"/>
</dbReference>
<dbReference type="EMBL" id="JAFCMP010000323">
    <property type="protein sequence ID" value="KAG5181520.1"/>
    <property type="molecule type" value="Genomic_DNA"/>
</dbReference>
<keyword evidence="1" id="KW-0677">Repeat</keyword>
<protein>
    <recommendedName>
        <fullName evidence="2">LRRK2 ARM repeat domain-containing protein</fullName>
    </recommendedName>
</protein>
<accession>A0A835YY03</accession>
<evidence type="ECO:0000259" key="2">
    <source>
        <dbReference type="Pfam" id="PF23744"/>
    </source>
</evidence>
<dbReference type="Pfam" id="PF23744">
    <property type="entry name" value="ARM_LRRK2"/>
    <property type="match status" value="1"/>
</dbReference>
<dbReference type="InterPro" id="IPR011989">
    <property type="entry name" value="ARM-like"/>
</dbReference>
<evidence type="ECO:0000313" key="3">
    <source>
        <dbReference type="EMBL" id="KAG5181520.1"/>
    </source>
</evidence>
<dbReference type="OrthoDB" id="49336at2759"/>
<dbReference type="SUPFAM" id="SSF48371">
    <property type="entry name" value="ARM repeat"/>
    <property type="match status" value="1"/>
</dbReference>
<sequence>MDDAGTAIMACIKAHIASSKVARWGMQAINMLLLHAEAAGATQFASCKRKLVSLGACEAMVAAMRKHATDVRVQYQACAAIRRLAAHDHITSDSLGALGACQAVMAAMRILAGEKLALAVCALAGLAQAAANASVLASEGAAQAVVAILQAHQRGMCTHFALYALHQLLRHGEIAATIDAAGTCSAVVHALDASPDDIEAHLPGMSALVELARSEETKALLDEAGACASIIRAMRTFPDSAAVQRDAVNAIVLLIAASGGAHRSRRLRLLGGHEVVLTALTTHLQEATTKAFAIMALITLIEAPPVAVDMLAQASTAVLEAMRDHPSCEPLQACGATSVARLAEAGADREQLCQCRAPELIAAAMQRFPDSARVQNGGAMALATLGRQAS</sequence>
<evidence type="ECO:0000256" key="1">
    <source>
        <dbReference type="ARBA" id="ARBA00022737"/>
    </source>
</evidence>
<proteinExistence type="predicted"/>
<dbReference type="PANTHER" id="PTHR22895">
    <property type="entry name" value="ARMADILLO REPEAT-CONTAINING PROTEIN 6"/>
    <property type="match status" value="1"/>
</dbReference>
<keyword evidence="4" id="KW-1185">Reference proteome</keyword>
<reference evidence="3" key="1">
    <citation type="submission" date="2021-02" db="EMBL/GenBank/DDBJ databases">
        <title>First Annotated Genome of the Yellow-green Alga Tribonema minus.</title>
        <authorList>
            <person name="Mahan K.M."/>
        </authorList>
    </citation>
    <scope>NUCLEOTIDE SEQUENCE</scope>
    <source>
        <strain evidence="3">UTEX B ZZ1240</strain>
    </source>
</reference>
<organism evidence="3 4">
    <name type="scientific">Tribonema minus</name>
    <dbReference type="NCBI Taxonomy" id="303371"/>
    <lineage>
        <taxon>Eukaryota</taxon>
        <taxon>Sar</taxon>
        <taxon>Stramenopiles</taxon>
        <taxon>Ochrophyta</taxon>
        <taxon>PX clade</taxon>
        <taxon>Xanthophyceae</taxon>
        <taxon>Tribonematales</taxon>
        <taxon>Tribonemataceae</taxon>
        <taxon>Tribonema</taxon>
    </lineage>
</organism>
<dbReference type="Proteomes" id="UP000664859">
    <property type="component" value="Unassembled WGS sequence"/>
</dbReference>
<dbReference type="AlphaFoldDB" id="A0A835YY03"/>
<evidence type="ECO:0000313" key="4">
    <source>
        <dbReference type="Proteomes" id="UP000664859"/>
    </source>
</evidence>
<name>A0A835YY03_9STRA</name>